<dbReference type="NCBIfam" id="TIGR02675">
    <property type="entry name" value="tape_meas_nterm"/>
    <property type="match status" value="1"/>
</dbReference>
<evidence type="ECO:0000259" key="2">
    <source>
        <dbReference type="Pfam" id="PF20155"/>
    </source>
</evidence>
<dbReference type="Gene3D" id="1.20.120.20">
    <property type="entry name" value="Apolipoprotein"/>
    <property type="match status" value="1"/>
</dbReference>
<keyword evidence="4" id="KW-1185">Reference proteome</keyword>
<dbReference type="Pfam" id="PF20155">
    <property type="entry name" value="TMP_3"/>
    <property type="match status" value="1"/>
</dbReference>
<reference evidence="3 4" key="1">
    <citation type="journal article" date="2023" name="Antonie Van Leeuwenhoek">
        <title>Unveiling the genomic potential of a novel thermostable glycoside hydrolases producing Neobacillus sedimentimangrovi UE25.</title>
        <authorList>
            <person name="Ejaz U."/>
            <person name="Saleem F."/>
            <person name="Rashid R."/>
            <person name="Hasan K.A."/>
            <person name="Syed M.N."/>
            <person name="Sohail M."/>
        </authorList>
    </citation>
    <scope>NUCLEOTIDE SEQUENCE [LARGE SCALE GENOMIC DNA]</scope>
    <source>
        <strain evidence="3 4">UE25</strain>
    </source>
</reference>
<evidence type="ECO:0000256" key="1">
    <source>
        <dbReference type="SAM" id="Phobius"/>
    </source>
</evidence>
<dbReference type="PANTHER" id="PTHR38812:SF2">
    <property type="entry name" value="MU-LIKE PROPHAGE FLUMU PROTEIN GP42"/>
    <property type="match status" value="1"/>
</dbReference>
<organism evidence="3 4">
    <name type="scientific">Neobacillus sedimentimangrovi</name>
    <dbReference type="NCBI Taxonomy" id="2699460"/>
    <lineage>
        <taxon>Bacteria</taxon>
        <taxon>Bacillati</taxon>
        <taxon>Bacillota</taxon>
        <taxon>Bacilli</taxon>
        <taxon>Bacillales</taxon>
        <taxon>Bacillaceae</taxon>
        <taxon>Neobacillus</taxon>
    </lineage>
</organism>
<sequence>MARKNSVEIVLSARDQASSAISKAFGQLEGASSRVMGVIKRGAAVAGAALATLTGVVGKVGISYNAMMEQSAIAWETILGSQKEAKKTLEQLQIMGAKTPFEFEGLDRAAKLLNMAGYEGDNLFKTLTAVGDAVSAVGGSQEDLEGISMAIFQMASKSKISAEEMNQLAERGIPGWQMIAEAQGKSVQEIMKMSENGKLMAADVLPQLTEQLGKTFGGAMQKQSSTFNGLMSTLWDKLKMISAELTKPLFDKLKSGLEMVMPYIEGFLEGLQEDGIKGALKNIIPPQFMGFVQQLAEGFNLAKSAVMSFVEDAKSVVSGYIGTIKNLFSGEGNLGESFSRIFESVKSIALPILQDAVSFIKDLLDNLKQFWDENGQQIIQAVQKCWSFIASVFEFFAPVILFILKTLWESVKGVISGALDVIMGLIKVFSGLFTGDFSKMWEGIKQIFFGAIEAVWNFINLLLFGRIIGGIKGFITKAGEGFTTFWSKTVEIFKNLDTHVWNIITSFASKIGGILKGFVDEGIRIFGTLRTFGANIFQSLWTAVRTIASNIATNVVNFFRNMYTGAKTQFDNILSKAKSIFESVKNAITNPIDTAKTMVGKAIEGIKRLFLGIGKIKIPLPHFVLNTATKKIMGKTFSYPTGFDVEWYDKGGVFYGPQIIGVGEKRPEFVGALDDLRKIVREEIKGQQMQPIAPAAPNYAVINIDGRQTMLAMIDYIIEEQEFREKRNRNWG</sequence>
<dbReference type="InterPro" id="IPR016024">
    <property type="entry name" value="ARM-type_fold"/>
</dbReference>
<name>A0ABS8QGA7_9BACI</name>
<evidence type="ECO:0000313" key="3">
    <source>
        <dbReference type="EMBL" id="MCD4838173.1"/>
    </source>
</evidence>
<proteinExistence type="predicted"/>
<accession>A0ABS8QGA7</accession>
<feature type="domain" description="Tape measure protein N-terminal" evidence="2">
    <location>
        <begin position="62"/>
        <end position="245"/>
    </location>
</feature>
<keyword evidence="1" id="KW-0812">Transmembrane</keyword>
<feature type="transmembrane region" description="Helical" evidence="1">
    <location>
        <begin position="386"/>
        <end position="407"/>
    </location>
</feature>
<dbReference type="PANTHER" id="PTHR38812">
    <property type="entry name" value="MU-LIKE PROPHAGE FLUMU PROTEIN GP42"/>
    <property type="match status" value="1"/>
</dbReference>
<keyword evidence="1" id="KW-0472">Membrane</keyword>
<keyword evidence="1" id="KW-1133">Transmembrane helix</keyword>
<dbReference type="EMBL" id="JAJODE010000008">
    <property type="protein sequence ID" value="MCD4838173.1"/>
    <property type="molecule type" value="Genomic_DNA"/>
</dbReference>
<feature type="transmembrane region" description="Helical" evidence="1">
    <location>
        <begin position="414"/>
        <end position="435"/>
    </location>
</feature>
<dbReference type="InterPro" id="IPR053058">
    <property type="entry name" value="Mulikevirus_tape_measure"/>
</dbReference>
<feature type="transmembrane region" description="Helical" evidence="1">
    <location>
        <begin position="447"/>
        <end position="468"/>
    </location>
</feature>
<evidence type="ECO:0000313" key="4">
    <source>
        <dbReference type="Proteomes" id="UP001162836"/>
    </source>
</evidence>
<comment type="caution">
    <text evidence="3">The sequence shown here is derived from an EMBL/GenBank/DDBJ whole genome shotgun (WGS) entry which is preliminary data.</text>
</comment>
<dbReference type="RefSeq" id="WP_231314374.1">
    <property type="nucleotide sequence ID" value="NZ_JAJODE010000008.1"/>
</dbReference>
<dbReference type="SUPFAM" id="SSF48371">
    <property type="entry name" value="ARM repeat"/>
    <property type="match status" value="1"/>
</dbReference>
<dbReference type="InterPro" id="IPR013491">
    <property type="entry name" value="Tape_meas_N"/>
</dbReference>
<gene>
    <name evidence="3" type="ORF">LRS37_04660</name>
</gene>
<dbReference type="Proteomes" id="UP001162836">
    <property type="component" value="Unassembled WGS sequence"/>
</dbReference>
<protein>
    <submittedName>
        <fullName evidence="3">Tape measure protein</fullName>
    </submittedName>
</protein>